<dbReference type="GeneID" id="24440594"/>
<sequence>MRNILSNIIKLIYKFYLLYLKKNKLIDDGNYKKMSQNFKFNINFIQDLLQEISFIEFNSEYNVALAKILTQLILKPFFCMFFSQFLINNDTFLYLKLQILYNMSTQIAQW</sequence>
<protein>
    <submittedName>
        <fullName evidence="1">Uncharacterized protein</fullName>
    </submittedName>
</protein>
<keyword evidence="2" id="KW-1185">Reference proteome</keyword>
<evidence type="ECO:0000313" key="1">
    <source>
        <dbReference type="EMBL" id="EWS74944.1"/>
    </source>
</evidence>
<dbReference type="InParanoid" id="W7XKI9"/>
<accession>W7XKI9</accession>
<reference evidence="2" key="1">
    <citation type="journal article" date="2006" name="PLoS Biol.">
        <title>Macronuclear genome sequence of the ciliate Tetrahymena thermophila, a model eukaryote.</title>
        <authorList>
            <person name="Eisen J.A."/>
            <person name="Coyne R.S."/>
            <person name="Wu M."/>
            <person name="Wu D."/>
            <person name="Thiagarajan M."/>
            <person name="Wortman J.R."/>
            <person name="Badger J.H."/>
            <person name="Ren Q."/>
            <person name="Amedeo P."/>
            <person name="Jones K.M."/>
            <person name="Tallon L.J."/>
            <person name="Delcher A.L."/>
            <person name="Salzberg S.L."/>
            <person name="Silva J.C."/>
            <person name="Haas B.J."/>
            <person name="Majoros W.H."/>
            <person name="Farzad M."/>
            <person name="Carlton J.M."/>
            <person name="Smith R.K. Jr."/>
            <person name="Garg J."/>
            <person name="Pearlman R.E."/>
            <person name="Karrer K.M."/>
            <person name="Sun L."/>
            <person name="Manning G."/>
            <person name="Elde N.C."/>
            <person name="Turkewitz A.P."/>
            <person name="Asai D.J."/>
            <person name="Wilkes D.E."/>
            <person name="Wang Y."/>
            <person name="Cai H."/>
            <person name="Collins K."/>
            <person name="Stewart B.A."/>
            <person name="Lee S.R."/>
            <person name="Wilamowska K."/>
            <person name="Weinberg Z."/>
            <person name="Ruzzo W.L."/>
            <person name="Wloga D."/>
            <person name="Gaertig J."/>
            <person name="Frankel J."/>
            <person name="Tsao C.-C."/>
            <person name="Gorovsky M.A."/>
            <person name="Keeling P.J."/>
            <person name="Waller R.F."/>
            <person name="Patron N.J."/>
            <person name="Cherry J.M."/>
            <person name="Stover N.A."/>
            <person name="Krieger C.J."/>
            <person name="del Toro C."/>
            <person name="Ryder H.F."/>
            <person name="Williamson S.C."/>
            <person name="Barbeau R.A."/>
            <person name="Hamilton E.P."/>
            <person name="Orias E."/>
        </authorList>
    </citation>
    <scope>NUCLEOTIDE SEQUENCE [LARGE SCALE GENOMIC DNA]</scope>
    <source>
        <strain evidence="2">SB210</strain>
    </source>
</reference>
<dbReference type="RefSeq" id="XP_012652533.1">
    <property type="nucleotide sequence ID" value="XM_012797079.1"/>
</dbReference>
<name>W7XKI9_TETTS</name>
<gene>
    <name evidence="1" type="ORF">TTHERM_000770839</name>
</gene>
<proteinExistence type="predicted"/>
<dbReference type="EMBL" id="GG662723">
    <property type="protein sequence ID" value="EWS74944.1"/>
    <property type="molecule type" value="Genomic_DNA"/>
</dbReference>
<dbReference type="AlphaFoldDB" id="W7XKI9"/>
<organism evidence="1 2">
    <name type="scientific">Tetrahymena thermophila (strain SB210)</name>
    <dbReference type="NCBI Taxonomy" id="312017"/>
    <lineage>
        <taxon>Eukaryota</taxon>
        <taxon>Sar</taxon>
        <taxon>Alveolata</taxon>
        <taxon>Ciliophora</taxon>
        <taxon>Intramacronucleata</taxon>
        <taxon>Oligohymenophorea</taxon>
        <taxon>Hymenostomatida</taxon>
        <taxon>Tetrahymenina</taxon>
        <taxon>Tetrahymenidae</taxon>
        <taxon>Tetrahymena</taxon>
    </lineage>
</organism>
<evidence type="ECO:0000313" key="2">
    <source>
        <dbReference type="Proteomes" id="UP000009168"/>
    </source>
</evidence>
<dbReference type="KEGG" id="tet:TTHERM_000770839"/>
<dbReference type="Proteomes" id="UP000009168">
    <property type="component" value="Unassembled WGS sequence"/>
</dbReference>